<keyword evidence="1" id="KW-0472">Membrane</keyword>
<dbReference type="RefSeq" id="WP_200358473.1">
    <property type="nucleotide sequence ID" value="NZ_JAENIL010000066.1"/>
</dbReference>
<feature type="transmembrane region" description="Helical" evidence="1">
    <location>
        <begin position="89"/>
        <end position="110"/>
    </location>
</feature>
<comment type="caution">
    <text evidence="2">The sequence shown here is derived from an EMBL/GenBank/DDBJ whole genome shotgun (WGS) entry which is preliminary data.</text>
</comment>
<protein>
    <submittedName>
        <fullName evidence="2">Uncharacterized protein</fullName>
    </submittedName>
</protein>
<gene>
    <name evidence="2" type="ORF">JIN87_24165</name>
</gene>
<feature type="transmembrane region" description="Helical" evidence="1">
    <location>
        <begin position="21"/>
        <end position="41"/>
    </location>
</feature>
<evidence type="ECO:0000256" key="1">
    <source>
        <dbReference type="SAM" id="Phobius"/>
    </source>
</evidence>
<dbReference type="AlphaFoldDB" id="A0A934S0D8"/>
<keyword evidence="1" id="KW-1133">Transmembrane helix</keyword>
<evidence type="ECO:0000313" key="2">
    <source>
        <dbReference type="EMBL" id="MBK1880001.1"/>
    </source>
</evidence>
<dbReference type="Proteomes" id="UP000617628">
    <property type="component" value="Unassembled WGS sequence"/>
</dbReference>
<feature type="transmembrane region" description="Helical" evidence="1">
    <location>
        <begin position="116"/>
        <end position="135"/>
    </location>
</feature>
<evidence type="ECO:0000313" key="3">
    <source>
        <dbReference type="Proteomes" id="UP000617628"/>
    </source>
</evidence>
<reference evidence="2" key="1">
    <citation type="submission" date="2021-01" db="EMBL/GenBank/DDBJ databases">
        <title>Modified the classification status of verrucomicrobia.</title>
        <authorList>
            <person name="Feng X."/>
        </authorList>
    </citation>
    <scope>NUCLEOTIDE SEQUENCE</scope>
    <source>
        <strain evidence="2">KCTC 13126</strain>
    </source>
</reference>
<proteinExistence type="predicted"/>
<keyword evidence="3" id="KW-1185">Reference proteome</keyword>
<keyword evidence="1" id="KW-0812">Transmembrane</keyword>
<organism evidence="2 3">
    <name type="scientific">Pelagicoccus mobilis</name>
    <dbReference type="NCBI Taxonomy" id="415221"/>
    <lineage>
        <taxon>Bacteria</taxon>
        <taxon>Pseudomonadati</taxon>
        <taxon>Verrucomicrobiota</taxon>
        <taxon>Opitutia</taxon>
        <taxon>Puniceicoccales</taxon>
        <taxon>Pelagicoccaceae</taxon>
        <taxon>Pelagicoccus</taxon>
    </lineage>
</organism>
<feature type="transmembrane region" description="Helical" evidence="1">
    <location>
        <begin position="47"/>
        <end position="68"/>
    </location>
</feature>
<name>A0A934S0D8_9BACT</name>
<dbReference type="EMBL" id="JAENIL010000066">
    <property type="protein sequence ID" value="MBK1880001.1"/>
    <property type="molecule type" value="Genomic_DNA"/>
</dbReference>
<accession>A0A934S0D8</accession>
<sequence length="285" mass="32460">MSQSVPPKPDPIPITPWKKGMLLGVGALFLGTLFEYYRGGINETGGWLWPMLFIPLILYLLGIVYGDVPARYYDLKVLKPFPVPFARQFDRCVLAIIVLYTGLFLNILLLAVSLLIGAKLLLTVFYVLYMVLMLAELPNSLRIFRFIQHVNTVQYVSVIHPNTFKKAIAYYSPEQDKLCGEELRKHLKELFDNISREAKELVIEASPLTRDQQIALNLAVRAGESIRRSRIANKDHECERLRANIFVLEALESHAGLELPQDIRLLRDRVKGIEATTEEPRAKQA</sequence>